<sequence>MEIPRLIEINDFVESRAAEISFLLGLSRCADGVKFGAPSMIRHLRRRATSHNRYGRRRRPNRRLIGMAAENRPMNRAMRRRHHHAMQAFRGHVLNAASLGLMESADVKNHQTVEEEHCPTYLTTGPKPVSEPGNLKSLARTAEQGRLRTERKARKKMRTVNLKESRFLHQLSTHRWHAKRMHMAERWGASIPVKAPGRGRGSRSFLHHVRDGLVMHDASYWVCLLINCAQEKLTNMLSLISDPAAVRHQLTRPAVRSGSAECTLMMFHPGCFPHKAIAPMRVLIVSNSAHAGMKPETERLSEAMKAVMVWIHRAVAHEAFTAVREAGRACGVAGRIEVLGPRSEEALMSILTSVEPQVLIQQQPQANLCTIAEDMPGVEGAAASGQWPAAHEPNRPATNSLTSDGLAAASEALANGSSSTDYRTHTSSSRPQTISASRLWESVKEQRANNGNGHSHQWTWGASGSVLGAHMLDPRMVTPISAGGLSFSMPGLPARSKPLNPAQVTQCRRRHTNEAGSWSLEAIQALILASNSSLNQTCSTAPFTPHGSHEVALKRAAGRNSGLSFQIAKEVMTVEAEGLSPGSMICGKHYSCAFPHGSSTKEGGEAACSSASFPMLLVRRWNGSGRPGSGWSLVLPNAWVMPVWTALAFKGARPCGQLEWRWAAALMQVPCFPYDFPFTAAGASWASSVRVQDAAAASKRPAGRARKVSHAAAYIPWEEGLLRDKISYVSLSAGGGADLWLPRPRGGTVRGARGKILKGIIGLGSTSSVKSGPASPVLEPGGELLAGAEPLAAVPAPSTSDMKTQVGVDLTHMQQQQLGGKMGVGVNDKDAQRENFGALRFGVLLRLPPICVPQYSDGIEPSRQSAPQPSLPTDVVVLTDEIQPSASMAVNKEVTAKAVVGSISRVERACRKHLGRCLKGLSASGANGDVKGTHAAPHAGTAASPDVGTTAALDVGDDTSTAPAAAAANSVGKSAAAPADGAANNTDNADGAASTGVALTSAGASDQSVGDALKAVDMATGGLPACNSWGAEKTQYLMPVVVCVKGKGRCEEGAVLLIESHLLMFDQGKKEGLVQGYAVAAEKSRSEGPSHAGPFHVLGYVTSSFPPGVQHNAYPGGLALCQLTHINRLVTGRLRKQQQVELCGRLYTCCQEVWILNPDSEVPRHGLIRIPVGEGPSHEIAASLM</sequence>
<feature type="domain" description="POPLD" evidence="6">
    <location>
        <begin position="630"/>
        <end position="709"/>
    </location>
</feature>
<dbReference type="InterPro" id="IPR039182">
    <property type="entry name" value="Pop1"/>
</dbReference>
<protein>
    <recommendedName>
        <fullName evidence="9">Pop1 N-terminal domain-containing protein</fullName>
    </recommendedName>
</protein>
<evidence type="ECO:0000259" key="6">
    <source>
        <dbReference type="Pfam" id="PF08170"/>
    </source>
</evidence>
<evidence type="ECO:0000313" key="8">
    <source>
        <dbReference type="Proteomes" id="UP000232323"/>
    </source>
</evidence>
<feature type="compositionally biased region" description="Polar residues" evidence="4">
    <location>
        <begin position="415"/>
        <end position="435"/>
    </location>
</feature>
<comment type="caution">
    <text evidence="7">The sequence shown here is derived from an EMBL/GenBank/DDBJ whole genome shotgun (WGS) entry which is preliminary data.</text>
</comment>
<dbReference type="STRING" id="1157962.A0A250X388"/>
<evidence type="ECO:0000256" key="2">
    <source>
        <dbReference type="ARBA" id="ARBA00022694"/>
    </source>
</evidence>
<dbReference type="GO" id="GO:0000172">
    <property type="term" value="C:ribonuclease MRP complex"/>
    <property type="evidence" value="ECO:0007669"/>
    <property type="project" value="InterPro"/>
</dbReference>
<evidence type="ECO:0000256" key="1">
    <source>
        <dbReference type="ARBA" id="ARBA00004123"/>
    </source>
</evidence>
<dbReference type="Pfam" id="PF06978">
    <property type="entry name" value="POP1_N"/>
    <property type="match status" value="1"/>
</dbReference>
<keyword evidence="2" id="KW-0819">tRNA processing</keyword>
<dbReference type="PANTHER" id="PTHR22731">
    <property type="entry name" value="RIBONUCLEASES P/MRP PROTEIN SUBUNIT POP1"/>
    <property type="match status" value="1"/>
</dbReference>
<dbReference type="InterPro" id="IPR009723">
    <property type="entry name" value="Pop1_N"/>
</dbReference>
<evidence type="ECO:0000256" key="3">
    <source>
        <dbReference type="ARBA" id="ARBA00023242"/>
    </source>
</evidence>
<dbReference type="Proteomes" id="UP000232323">
    <property type="component" value="Unassembled WGS sequence"/>
</dbReference>
<evidence type="ECO:0008006" key="9">
    <source>
        <dbReference type="Google" id="ProtNLM"/>
    </source>
</evidence>
<dbReference type="Pfam" id="PF08170">
    <property type="entry name" value="POPLD"/>
    <property type="match status" value="1"/>
</dbReference>
<dbReference type="PANTHER" id="PTHR22731:SF3">
    <property type="entry name" value="RIBONUCLEASES P_MRP PROTEIN SUBUNIT POP1"/>
    <property type="match status" value="1"/>
</dbReference>
<feature type="region of interest" description="Disordered" evidence="4">
    <location>
        <begin position="379"/>
        <end position="435"/>
    </location>
</feature>
<organism evidence="7 8">
    <name type="scientific">Chlamydomonas eustigma</name>
    <dbReference type="NCBI Taxonomy" id="1157962"/>
    <lineage>
        <taxon>Eukaryota</taxon>
        <taxon>Viridiplantae</taxon>
        <taxon>Chlorophyta</taxon>
        <taxon>core chlorophytes</taxon>
        <taxon>Chlorophyceae</taxon>
        <taxon>CS clade</taxon>
        <taxon>Chlamydomonadales</taxon>
        <taxon>Chlamydomonadaceae</taxon>
        <taxon>Chlamydomonas</taxon>
    </lineage>
</organism>
<proteinExistence type="predicted"/>
<evidence type="ECO:0000313" key="7">
    <source>
        <dbReference type="EMBL" id="GAX77538.1"/>
    </source>
</evidence>
<comment type="subcellular location">
    <subcellularLocation>
        <location evidence="1">Nucleus</location>
    </subcellularLocation>
</comment>
<evidence type="ECO:0000259" key="5">
    <source>
        <dbReference type="Pfam" id="PF06978"/>
    </source>
</evidence>
<dbReference type="GO" id="GO:0005655">
    <property type="term" value="C:nucleolar ribonuclease P complex"/>
    <property type="evidence" value="ECO:0007669"/>
    <property type="project" value="InterPro"/>
</dbReference>
<keyword evidence="3" id="KW-0539">Nucleus</keyword>
<dbReference type="AlphaFoldDB" id="A0A250X388"/>
<name>A0A250X388_9CHLO</name>
<dbReference type="GO" id="GO:0001682">
    <property type="term" value="P:tRNA 5'-leader removal"/>
    <property type="evidence" value="ECO:0007669"/>
    <property type="project" value="InterPro"/>
</dbReference>
<feature type="compositionally biased region" description="Low complexity" evidence="4">
    <location>
        <begin position="933"/>
        <end position="945"/>
    </location>
</feature>
<dbReference type="OrthoDB" id="442863at2759"/>
<dbReference type="InterPro" id="IPR012590">
    <property type="entry name" value="POPLD_dom"/>
</dbReference>
<evidence type="ECO:0000256" key="4">
    <source>
        <dbReference type="SAM" id="MobiDB-lite"/>
    </source>
</evidence>
<feature type="domain" description="Pop1 N-terminal" evidence="5">
    <location>
        <begin position="12"/>
        <end position="226"/>
    </location>
</feature>
<keyword evidence="8" id="KW-1185">Reference proteome</keyword>
<reference evidence="7 8" key="1">
    <citation type="submission" date="2017-08" db="EMBL/GenBank/DDBJ databases">
        <title>Acidophilic green algal genome provides insights into adaptation to an acidic environment.</title>
        <authorList>
            <person name="Hirooka S."/>
            <person name="Hirose Y."/>
            <person name="Kanesaki Y."/>
            <person name="Higuchi S."/>
            <person name="Fujiwara T."/>
            <person name="Onuma R."/>
            <person name="Era A."/>
            <person name="Ohbayashi R."/>
            <person name="Uzuka A."/>
            <person name="Nozaki H."/>
            <person name="Yoshikawa H."/>
            <person name="Miyagishima S.Y."/>
        </authorList>
    </citation>
    <scope>NUCLEOTIDE SEQUENCE [LARGE SCALE GENOMIC DNA]</scope>
    <source>
        <strain evidence="7 8">NIES-2499</strain>
    </source>
</reference>
<gene>
    <name evidence="7" type="ORF">CEUSTIGMA_g4982.t1</name>
</gene>
<dbReference type="EMBL" id="BEGY01000025">
    <property type="protein sequence ID" value="GAX77538.1"/>
    <property type="molecule type" value="Genomic_DNA"/>
</dbReference>
<accession>A0A250X388</accession>
<feature type="region of interest" description="Disordered" evidence="4">
    <location>
        <begin position="932"/>
        <end position="955"/>
    </location>
</feature>